<organism evidence="1 2">
    <name type="scientific">Arachis hypogaea</name>
    <name type="common">Peanut</name>
    <dbReference type="NCBI Taxonomy" id="3818"/>
    <lineage>
        <taxon>Eukaryota</taxon>
        <taxon>Viridiplantae</taxon>
        <taxon>Streptophyta</taxon>
        <taxon>Embryophyta</taxon>
        <taxon>Tracheophyta</taxon>
        <taxon>Spermatophyta</taxon>
        <taxon>Magnoliopsida</taxon>
        <taxon>eudicotyledons</taxon>
        <taxon>Gunneridae</taxon>
        <taxon>Pentapetalae</taxon>
        <taxon>rosids</taxon>
        <taxon>fabids</taxon>
        <taxon>Fabales</taxon>
        <taxon>Fabaceae</taxon>
        <taxon>Papilionoideae</taxon>
        <taxon>50 kb inversion clade</taxon>
        <taxon>dalbergioids sensu lato</taxon>
        <taxon>Dalbergieae</taxon>
        <taxon>Pterocarpus clade</taxon>
        <taxon>Arachis</taxon>
    </lineage>
</organism>
<dbReference type="AlphaFoldDB" id="A0A444ZJZ5"/>
<comment type="caution">
    <text evidence="1">The sequence shown here is derived from an EMBL/GenBank/DDBJ whole genome shotgun (WGS) entry which is preliminary data.</text>
</comment>
<accession>A0A444ZJZ5</accession>
<proteinExistence type="predicted"/>
<sequence length="99" mass="10896">MMVFTLQSSPSNPLLSRTHCLTIPYCRLPLPPLTPSVPHRHLSRTLDVTVTLTAARTRRALESSPSSNVRHLRCLRIGASSPLRRSSALSSGYKEGLFA</sequence>
<dbReference type="Proteomes" id="UP000289738">
    <property type="component" value="Chromosome B04"/>
</dbReference>
<protein>
    <submittedName>
        <fullName evidence="1">Uncharacterized protein</fullName>
    </submittedName>
</protein>
<dbReference type="EMBL" id="SDMP01000014">
    <property type="protein sequence ID" value="RYR14499.1"/>
    <property type="molecule type" value="Genomic_DNA"/>
</dbReference>
<gene>
    <name evidence="1" type="ORF">Ahy_B04g071085</name>
</gene>
<evidence type="ECO:0000313" key="1">
    <source>
        <dbReference type="EMBL" id="RYR14499.1"/>
    </source>
</evidence>
<reference evidence="1 2" key="1">
    <citation type="submission" date="2019-01" db="EMBL/GenBank/DDBJ databases">
        <title>Sequencing of cultivated peanut Arachis hypogaea provides insights into genome evolution and oil improvement.</title>
        <authorList>
            <person name="Chen X."/>
        </authorList>
    </citation>
    <scope>NUCLEOTIDE SEQUENCE [LARGE SCALE GENOMIC DNA]</scope>
    <source>
        <strain evidence="2">cv. Fuhuasheng</strain>
        <tissue evidence="1">Leaves</tissue>
    </source>
</reference>
<keyword evidence="2" id="KW-1185">Reference proteome</keyword>
<name>A0A444ZJZ5_ARAHY</name>
<evidence type="ECO:0000313" key="2">
    <source>
        <dbReference type="Proteomes" id="UP000289738"/>
    </source>
</evidence>